<dbReference type="GO" id="GO:0004427">
    <property type="term" value="F:inorganic diphosphate phosphatase activity"/>
    <property type="evidence" value="ECO:0007669"/>
    <property type="project" value="InterPro"/>
</dbReference>
<reference evidence="13" key="1">
    <citation type="journal article" date="2017" name="Nature">
        <title>The sunflower genome provides insights into oil metabolism, flowering and Asterid evolution.</title>
        <authorList>
            <person name="Badouin H."/>
            <person name="Gouzy J."/>
            <person name="Grassa C.J."/>
            <person name="Murat F."/>
            <person name="Staton S.E."/>
            <person name="Cottret L."/>
            <person name="Lelandais-Briere C."/>
            <person name="Owens G.L."/>
            <person name="Carrere S."/>
            <person name="Mayjonade B."/>
            <person name="Legrand L."/>
            <person name="Gill N."/>
            <person name="Kane N.C."/>
            <person name="Bowers J.E."/>
            <person name="Hubner S."/>
            <person name="Bellec A."/>
            <person name="Berard A."/>
            <person name="Berges H."/>
            <person name="Blanchet N."/>
            <person name="Boniface M.C."/>
            <person name="Brunel D."/>
            <person name="Catrice O."/>
            <person name="Chaidir N."/>
            <person name="Claudel C."/>
            <person name="Donnadieu C."/>
            <person name="Faraut T."/>
            <person name="Fievet G."/>
            <person name="Helmstetter N."/>
            <person name="King M."/>
            <person name="Knapp S.J."/>
            <person name="Lai Z."/>
            <person name="Le Paslier M.C."/>
            <person name="Lippi Y."/>
            <person name="Lorenzon L."/>
            <person name="Mandel J.R."/>
            <person name="Marage G."/>
            <person name="Marchand G."/>
            <person name="Marquand E."/>
            <person name="Bret-Mestries E."/>
            <person name="Morien E."/>
            <person name="Nambeesan S."/>
            <person name="Nguyen T."/>
            <person name="Pegot-Espagnet P."/>
            <person name="Pouilly N."/>
            <person name="Raftis F."/>
            <person name="Sallet E."/>
            <person name="Schiex T."/>
            <person name="Thomas J."/>
            <person name="Vandecasteele C."/>
            <person name="Vares D."/>
            <person name="Vear F."/>
            <person name="Vautrin S."/>
            <person name="Crespi M."/>
            <person name="Mangin B."/>
            <person name="Burke J.M."/>
            <person name="Salse J."/>
            <person name="Munos S."/>
            <person name="Vincourt P."/>
            <person name="Rieseberg L.H."/>
            <person name="Langlade N.B."/>
        </authorList>
    </citation>
    <scope>NUCLEOTIDE SEQUENCE [LARGE SCALE GENOMIC DNA]</scope>
    <source>
        <strain evidence="13">cv. SF193</strain>
    </source>
</reference>
<evidence type="ECO:0000313" key="13">
    <source>
        <dbReference type="Proteomes" id="UP000215914"/>
    </source>
</evidence>
<dbReference type="AlphaFoldDB" id="A0A251UTF1"/>
<evidence type="ECO:0000256" key="1">
    <source>
        <dbReference type="ARBA" id="ARBA00004127"/>
    </source>
</evidence>
<accession>A0A251UTF1</accession>
<keyword evidence="5" id="KW-0460">Magnesium</keyword>
<evidence type="ECO:0000256" key="4">
    <source>
        <dbReference type="ARBA" id="ARBA00022692"/>
    </source>
</evidence>
<dbReference type="InParanoid" id="A0A251UTF1"/>
<keyword evidence="13" id="KW-1185">Reference proteome</keyword>
<name>A0A251UTF1_HELAN</name>
<keyword evidence="9 10" id="KW-0472">Membrane</keyword>
<evidence type="ECO:0000256" key="8">
    <source>
        <dbReference type="ARBA" id="ARBA00023065"/>
    </source>
</evidence>
<evidence type="ECO:0000256" key="10">
    <source>
        <dbReference type="SAM" id="Phobius"/>
    </source>
</evidence>
<feature type="signal peptide" evidence="11">
    <location>
        <begin position="1"/>
        <end position="17"/>
    </location>
</feature>
<evidence type="ECO:0000313" key="12">
    <source>
        <dbReference type="EMBL" id="OTG26615.1"/>
    </source>
</evidence>
<dbReference type="Proteomes" id="UP000215914">
    <property type="component" value="Chromosome 5"/>
</dbReference>
<protein>
    <recommendedName>
        <fullName evidence="2">H(+)-exporting diphosphatase</fullName>
        <ecNumber evidence="2">7.1.3.1</ecNumber>
    </recommendedName>
</protein>
<dbReference type="GO" id="GO:0009678">
    <property type="term" value="F:diphosphate hydrolysis-driven proton transmembrane transporter activity"/>
    <property type="evidence" value="ECO:0007669"/>
    <property type="project" value="UniProtKB-EC"/>
</dbReference>
<keyword evidence="11" id="KW-0732">Signal</keyword>
<proteinExistence type="predicted"/>
<keyword evidence="6" id="KW-1278">Translocase</keyword>
<dbReference type="EC" id="7.1.3.1" evidence="2"/>
<dbReference type="InterPro" id="IPR004131">
    <property type="entry name" value="PPase-energised_H-pump"/>
</dbReference>
<evidence type="ECO:0000256" key="9">
    <source>
        <dbReference type="ARBA" id="ARBA00023136"/>
    </source>
</evidence>
<evidence type="ECO:0000256" key="5">
    <source>
        <dbReference type="ARBA" id="ARBA00022842"/>
    </source>
</evidence>
<keyword evidence="7 10" id="KW-1133">Transmembrane helix</keyword>
<feature type="chain" id="PRO_5013010246" description="H(+)-exporting diphosphatase" evidence="11">
    <location>
        <begin position="18"/>
        <end position="164"/>
    </location>
</feature>
<evidence type="ECO:0000256" key="3">
    <source>
        <dbReference type="ARBA" id="ARBA00022448"/>
    </source>
</evidence>
<evidence type="ECO:0000256" key="2">
    <source>
        <dbReference type="ARBA" id="ARBA00013242"/>
    </source>
</evidence>
<evidence type="ECO:0000256" key="11">
    <source>
        <dbReference type="SAM" id="SignalP"/>
    </source>
</evidence>
<dbReference type="GO" id="GO:0016020">
    <property type="term" value="C:membrane"/>
    <property type="evidence" value="ECO:0007669"/>
    <property type="project" value="InterPro"/>
</dbReference>
<keyword evidence="3" id="KW-0813">Transport</keyword>
<dbReference type="Pfam" id="PF03030">
    <property type="entry name" value="H_PPase"/>
    <property type="match status" value="1"/>
</dbReference>
<evidence type="ECO:0000256" key="7">
    <source>
        <dbReference type="ARBA" id="ARBA00022989"/>
    </source>
</evidence>
<organism evidence="12 13">
    <name type="scientific">Helianthus annuus</name>
    <name type="common">Common sunflower</name>
    <dbReference type="NCBI Taxonomy" id="4232"/>
    <lineage>
        <taxon>Eukaryota</taxon>
        <taxon>Viridiplantae</taxon>
        <taxon>Streptophyta</taxon>
        <taxon>Embryophyta</taxon>
        <taxon>Tracheophyta</taxon>
        <taxon>Spermatophyta</taxon>
        <taxon>Magnoliopsida</taxon>
        <taxon>eudicotyledons</taxon>
        <taxon>Gunneridae</taxon>
        <taxon>Pentapetalae</taxon>
        <taxon>asterids</taxon>
        <taxon>campanulids</taxon>
        <taxon>Asterales</taxon>
        <taxon>Asteraceae</taxon>
        <taxon>Asteroideae</taxon>
        <taxon>Heliantheae alliance</taxon>
        <taxon>Heliantheae</taxon>
        <taxon>Helianthus</taxon>
    </lineage>
</organism>
<feature type="transmembrane region" description="Helical" evidence="10">
    <location>
        <begin position="41"/>
        <end position="62"/>
    </location>
</feature>
<evidence type="ECO:0000256" key="6">
    <source>
        <dbReference type="ARBA" id="ARBA00022967"/>
    </source>
</evidence>
<keyword evidence="8" id="KW-0406">Ion transport</keyword>
<dbReference type="PANTHER" id="PTHR31998">
    <property type="entry name" value="K(+)-INSENSITIVE PYROPHOSPHATE-ENERGIZED PROTON PUMP"/>
    <property type="match status" value="1"/>
</dbReference>
<gene>
    <name evidence="12" type="ORF">HannXRQ_Chr05g0160591</name>
</gene>
<dbReference type="GO" id="GO:0012505">
    <property type="term" value="C:endomembrane system"/>
    <property type="evidence" value="ECO:0007669"/>
    <property type="project" value="UniProtKB-SubCell"/>
</dbReference>
<sequence>MIAFAVLIFVFLGSVEGFSTSYQQCTYDTTKMCKPAPFTAVFSTVSFILGAITSVISGFLGMKIATYANARTTLEARKGVGNVCGVRVKGEESVLTGLTLFSGPFDLTRILLSGGNGCKVGDDIGSLMLMWEDGFCRGRMADSLEEMDAAGEDPVRKAFSKMSI</sequence>
<keyword evidence="4 10" id="KW-0812">Transmembrane</keyword>
<dbReference type="EMBL" id="CM007894">
    <property type="protein sequence ID" value="OTG26615.1"/>
    <property type="molecule type" value="Genomic_DNA"/>
</dbReference>
<comment type="subcellular location">
    <subcellularLocation>
        <location evidence="1">Endomembrane system</location>
        <topology evidence="1">Multi-pass membrane protein</topology>
    </subcellularLocation>
</comment>